<dbReference type="EMBL" id="JBBXMP010000061">
    <property type="protein sequence ID" value="KAL0064483.1"/>
    <property type="molecule type" value="Genomic_DNA"/>
</dbReference>
<sequence>MNRYLLLATKVCVCIHFTAPPTIIVGIPATATWLRDPSDVVTQINLVKDDPPGPPNVLLKDGALRGSELSGTIIFNVSETGKYRLEAAGKLEHKENGEPVVGVNGSGGPQMSDNIDPHIGSSGDIMAVGSFRCVPKGMFNSRCQRAKLNYNPSSPISQPSKTIPR</sequence>
<reference evidence="1 2" key="1">
    <citation type="submission" date="2024-05" db="EMBL/GenBank/DDBJ databases">
        <title>A draft genome resource for the thread blight pathogen Marasmius tenuissimus strain MS-2.</title>
        <authorList>
            <person name="Yulfo-Soto G.E."/>
            <person name="Baruah I.K."/>
            <person name="Amoako-Attah I."/>
            <person name="Bukari Y."/>
            <person name="Meinhardt L.W."/>
            <person name="Bailey B.A."/>
            <person name="Cohen S.P."/>
        </authorList>
    </citation>
    <scope>NUCLEOTIDE SEQUENCE [LARGE SCALE GENOMIC DNA]</scope>
    <source>
        <strain evidence="1 2">MS-2</strain>
    </source>
</reference>
<organism evidence="1 2">
    <name type="scientific">Marasmius tenuissimus</name>
    <dbReference type="NCBI Taxonomy" id="585030"/>
    <lineage>
        <taxon>Eukaryota</taxon>
        <taxon>Fungi</taxon>
        <taxon>Dikarya</taxon>
        <taxon>Basidiomycota</taxon>
        <taxon>Agaricomycotina</taxon>
        <taxon>Agaricomycetes</taxon>
        <taxon>Agaricomycetidae</taxon>
        <taxon>Agaricales</taxon>
        <taxon>Marasmiineae</taxon>
        <taxon>Marasmiaceae</taxon>
        <taxon>Marasmius</taxon>
    </lineage>
</organism>
<evidence type="ECO:0000313" key="1">
    <source>
        <dbReference type="EMBL" id="KAL0064483.1"/>
    </source>
</evidence>
<keyword evidence="2" id="KW-1185">Reference proteome</keyword>
<protein>
    <submittedName>
        <fullName evidence="1">Uncharacterized protein</fullName>
    </submittedName>
</protein>
<evidence type="ECO:0000313" key="2">
    <source>
        <dbReference type="Proteomes" id="UP001437256"/>
    </source>
</evidence>
<accession>A0ABR2ZSY8</accession>
<dbReference type="Proteomes" id="UP001437256">
    <property type="component" value="Unassembled WGS sequence"/>
</dbReference>
<gene>
    <name evidence="1" type="ORF">AAF712_008540</name>
</gene>
<proteinExistence type="predicted"/>
<name>A0ABR2ZSY8_9AGAR</name>
<comment type="caution">
    <text evidence="1">The sequence shown here is derived from an EMBL/GenBank/DDBJ whole genome shotgun (WGS) entry which is preliminary data.</text>
</comment>